<feature type="coiled-coil region" evidence="8">
    <location>
        <begin position="77"/>
        <end position="121"/>
    </location>
</feature>
<proteinExistence type="inferred from homology"/>
<reference evidence="10" key="3">
    <citation type="submission" date="2025-09" db="UniProtKB">
        <authorList>
            <consortium name="Ensembl"/>
        </authorList>
    </citation>
    <scope>IDENTIFICATION</scope>
</reference>
<evidence type="ECO:0000256" key="1">
    <source>
        <dbReference type="ARBA" id="ARBA00004123"/>
    </source>
</evidence>
<dbReference type="PANTHER" id="PTHR48122:SF1">
    <property type="entry name" value="CENTROMERE PROTEIN H"/>
    <property type="match status" value="1"/>
</dbReference>
<keyword evidence="11" id="KW-1185">Reference proteome</keyword>
<evidence type="ECO:0000256" key="6">
    <source>
        <dbReference type="ARBA" id="ARBA00023328"/>
    </source>
</evidence>
<dbReference type="Proteomes" id="UP001501920">
    <property type="component" value="Chromosome 28"/>
</dbReference>
<evidence type="ECO:0000313" key="10">
    <source>
        <dbReference type="Ensembl" id="ENSPNAP00000013316.2"/>
    </source>
</evidence>
<feature type="domain" description="Centromere protein H C-terminal" evidence="9">
    <location>
        <begin position="75"/>
        <end position="169"/>
    </location>
</feature>
<name>A0A3B4CRC7_PYGNA</name>
<comment type="subcellular location">
    <subcellularLocation>
        <location evidence="2">Chromosome</location>
        <location evidence="2">Centromere</location>
        <location evidence="2">Kinetochore</location>
    </subcellularLocation>
    <subcellularLocation>
        <location evidence="1">Nucleus</location>
    </subcellularLocation>
</comment>
<dbReference type="Ensembl" id="ENSPNAT00000020858.2">
    <property type="protein sequence ID" value="ENSPNAP00000013316.2"/>
    <property type="gene ID" value="ENSPNAG00000019145.2"/>
</dbReference>
<evidence type="ECO:0000313" key="11">
    <source>
        <dbReference type="Proteomes" id="UP001501920"/>
    </source>
</evidence>
<keyword evidence="6" id="KW-0137">Centromere</keyword>
<dbReference type="GO" id="GO:0007052">
    <property type="term" value="P:mitotic spindle organization"/>
    <property type="evidence" value="ECO:0007669"/>
    <property type="project" value="TreeGrafter"/>
</dbReference>
<dbReference type="GO" id="GO:0051382">
    <property type="term" value="P:kinetochore assembly"/>
    <property type="evidence" value="ECO:0007669"/>
    <property type="project" value="InterPro"/>
</dbReference>
<keyword evidence="3" id="KW-0158">Chromosome</keyword>
<organism evidence="10 11">
    <name type="scientific">Pygocentrus nattereri</name>
    <name type="common">Red-bellied piranha</name>
    <dbReference type="NCBI Taxonomy" id="42514"/>
    <lineage>
        <taxon>Eukaryota</taxon>
        <taxon>Metazoa</taxon>
        <taxon>Chordata</taxon>
        <taxon>Craniata</taxon>
        <taxon>Vertebrata</taxon>
        <taxon>Euteleostomi</taxon>
        <taxon>Actinopterygii</taxon>
        <taxon>Neopterygii</taxon>
        <taxon>Teleostei</taxon>
        <taxon>Ostariophysi</taxon>
        <taxon>Characiformes</taxon>
        <taxon>Characoidei</taxon>
        <taxon>Pygocentrus</taxon>
    </lineage>
</organism>
<reference evidence="10 11" key="1">
    <citation type="submission" date="2020-10" db="EMBL/GenBank/DDBJ databases">
        <title>Pygocentrus nattereri (red-bellied piranha) genome, fPygNat1, primary haplotype.</title>
        <authorList>
            <person name="Myers G."/>
            <person name="Meyer A."/>
            <person name="Karagic N."/>
            <person name="Pippel M."/>
            <person name="Winkler S."/>
            <person name="Tracey A."/>
            <person name="Wood J."/>
            <person name="Formenti G."/>
            <person name="Howe K."/>
            <person name="Fedrigo O."/>
            <person name="Jarvis E.D."/>
        </authorList>
    </citation>
    <scope>NUCLEOTIDE SEQUENCE [LARGE SCALE GENOMIC DNA]</scope>
</reference>
<comment type="similarity">
    <text evidence="7">Belongs to the CENP-H/MCM16 family.</text>
</comment>
<dbReference type="OrthoDB" id="2274804at2759"/>
<dbReference type="AlphaFoldDB" id="A0A3B4CRC7"/>
<evidence type="ECO:0000256" key="8">
    <source>
        <dbReference type="SAM" id="Coils"/>
    </source>
</evidence>
<evidence type="ECO:0000256" key="7">
    <source>
        <dbReference type="ARBA" id="ARBA00025735"/>
    </source>
</evidence>
<evidence type="ECO:0000256" key="2">
    <source>
        <dbReference type="ARBA" id="ARBA00004629"/>
    </source>
</evidence>
<protein>
    <recommendedName>
        <fullName evidence="9">Centromere protein H C-terminal domain-containing protein</fullName>
    </recommendedName>
</protein>
<feature type="domain" description="Centromere protein H C-terminal" evidence="9">
    <location>
        <begin position="2"/>
        <end position="71"/>
    </location>
</feature>
<evidence type="ECO:0000256" key="4">
    <source>
        <dbReference type="ARBA" id="ARBA00022838"/>
    </source>
</evidence>
<dbReference type="GO" id="GO:0007059">
    <property type="term" value="P:chromosome segregation"/>
    <property type="evidence" value="ECO:0007669"/>
    <property type="project" value="TreeGrafter"/>
</dbReference>
<dbReference type="InterPro" id="IPR040034">
    <property type="entry name" value="CENP-H"/>
</dbReference>
<dbReference type="GO" id="GO:0000776">
    <property type="term" value="C:kinetochore"/>
    <property type="evidence" value="ECO:0007669"/>
    <property type="project" value="UniProtKB-KW"/>
</dbReference>
<dbReference type="InterPro" id="IPR008426">
    <property type="entry name" value="CENP-H_C"/>
</dbReference>
<dbReference type="GO" id="GO:0005634">
    <property type="term" value="C:nucleus"/>
    <property type="evidence" value="ECO:0007669"/>
    <property type="project" value="UniProtKB-SubCell"/>
</dbReference>
<evidence type="ECO:0000256" key="3">
    <source>
        <dbReference type="ARBA" id="ARBA00022454"/>
    </source>
</evidence>
<evidence type="ECO:0000259" key="9">
    <source>
        <dbReference type="Pfam" id="PF05837"/>
    </source>
</evidence>
<accession>A0A3B4CRC7</accession>
<keyword evidence="8" id="KW-0175">Coiled coil</keyword>
<sequence length="173" mass="19972">MKDIMANQCFDMNIKVNMGKLQRPCDTFDAEADLSKFENTIEQARLSHFNKTLALNRMQVWNAVIEKLIQSDTGDEIRELQDQITDVQKKRLEMKGLIKKKMQAINELKQMRENQGQVEKQAVERAEAILQKYQKIATISQNVLRGIILASKVNWIDDPKLKDIAMGLENIPK</sequence>
<evidence type="ECO:0000256" key="5">
    <source>
        <dbReference type="ARBA" id="ARBA00023242"/>
    </source>
</evidence>
<dbReference type="Pfam" id="PF05837">
    <property type="entry name" value="CENP-H"/>
    <property type="match status" value="2"/>
</dbReference>
<dbReference type="GeneTree" id="ENSGT00980000202325"/>
<dbReference type="GO" id="GO:0043515">
    <property type="term" value="F:kinetochore binding"/>
    <property type="evidence" value="ECO:0007669"/>
    <property type="project" value="TreeGrafter"/>
</dbReference>
<keyword evidence="4" id="KW-0995">Kinetochore</keyword>
<dbReference type="PANTHER" id="PTHR48122">
    <property type="entry name" value="CENTROMERE PROTEIN H"/>
    <property type="match status" value="1"/>
</dbReference>
<reference evidence="10" key="2">
    <citation type="submission" date="2025-08" db="UniProtKB">
        <authorList>
            <consortium name="Ensembl"/>
        </authorList>
    </citation>
    <scope>IDENTIFICATION</scope>
</reference>
<dbReference type="OMA" id="KSHQESW"/>
<keyword evidence="5" id="KW-0539">Nucleus</keyword>